<accession>A0A0F8XKL2</accession>
<dbReference type="EMBL" id="LAZR01058650">
    <property type="protein sequence ID" value="KKK69438.1"/>
    <property type="molecule type" value="Genomic_DNA"/>
</dbReference>
<gene>
    <name evidence="1" type="ORF">LCGC14_2934010</name>
</gene>
<organism evidence="1">
    <name type="scientific">marine sediment metagenome</name>
    <dbReference type="NCBI Taxonomy" id="412755"/>
    <lineage>
        <taxon>unclassified sequences</taxon>
        <taxon>metagenomes</taxon>
        <taxon>ecological metagenomes</taxon>
    </lineage>
</organism>
<feature type="non-terminal residue" evidence="1">
    <location>
        <position position="1"/>
    </location>
</feature>
<reference evidence="1" key="1">
    <citation type="journal article" date="2015" name="Nature">
        <title>Complex archaea that bridge the gap between prokaryotes and eukaryotes.</title>
        <authorList>
            <person name="Spang A."/>
            <person name="Saw J.H."/>
            <person name="Jorgensen S.L."/>
            <person name="Zaremba-Niedzwiedzka K."/>
            <person name="Martijn J."/>
            <person name="Lind A.E."/>
            <person name="van Eijk R."/>
            <person name="Schleper C."/>
            <person name="Guy L."/>
            <person name="Ettema T.J."/>
        </authorList>
    </citation>
    <scope>NUCLEOTIDE SEQUENCE</scope>
</reference>
<protein>
    <submittedName>
        <fullName evidence="1">Uncharacterized protein</fullName>
    </submittedName>
</protein>
<proteinExistence type="predicted"/>
<comment type="caution">
    <text evidence="1">The sequence shown here is derived from an EMBL/GenBank/DDBJ whole genome shotgun (WGS) entry which is preliminary data.</text>
</comment>
<dbReference type="AlphaFoldDB" id="A0A0F8XKL2"/>
<name>A0A0F8XKL2_9ZZZZ</name>
<evidence type="ECO:0000313" key="1">
    <source>
        <dbReference type="EMBL" id="KKK69438.1"/>
    </source>
</evidence>
<sequence length="45" mass="4844">TDEQLSDAWNAAIDQVTGGIPDDDDVTPEQWSQIKDATLDEVGAI</sequence>